<evidence type="ECO:0000313" key="1">
    <source>
        <dbReference type="EMBL" id="MFC3913998.1"/>
    </source>
</evidence>
<comment type="caution">
    <text evidence="1">The sequence shown here is derived from an EMBL/GenBank/DDBJ whole genome shotgun (WGS) entry which is preliminary data.</text>
</comment>
<reference evidence="2" key="1">
    <citation type="journal article" date="2019" name="Int. J. Syst. Evol. Microbiol.">
        <title>The Global Catalogue of Microorganisms (GCM) 10K type strain sequencing project: providing services to taxonomists for standard genome sequencing and annotation.</title>
        <authorList>
            <consortium name="The Broad Institute Genomics Platform"/>
            <consortium name="The Broad Institute Genome Sequencing Center for Infectious Disease"/>
            <person name="Wu L."/>
            <person name="Ma J."/>
        </authorList>
    </citation>
    <scope>NUCLEOTIDE SEQUENCE [LARGE SCALE GENOMIC DNA]</scope>
    <source>
        <strain evidence="2">CCUG 54939</strain>
    </source>
</reference>
<proteinExistence type="predicted"/>
<keyword evidence="2" id="KW-1185">Reference proteome</keyword>
<dbReference type="Proteomes" id="UP001595692">
    <property type="component" value="Unassembled WGS sequence"/>
</dbReference>
<evidence type="ECO:0000313" key="2">
    <source>
        <dbReference type="Proteomes" id="UP001595692"/>
    </source>
</evidence>
<protein>
    <submittedName>
        <fullName evidence="1">Uncharacterized protein</fullName>
    </submittedName>
</protein>
<organism evidence="1 2">
    <name type="scientific">Pseudaeromonas sharmana</name>
    <dbReference type="NCBI Taxonomy" id="328412"/>
    <lineage>
        <taxon>Bacteria</taxon>
        <taxon>Pseudomonadati</taxon>
        <taxon>Pseudomonadota</taxon>
        <taxon>Gammaproteobacteria</taxon>
        <taxon>Aeromonadales</taxon>
        <taxon>Aeromonadaceae</taxon>
        <taxon>Pseudaeromonas</taxon>
    </lineage>
</organism>
<accession>A0ABV8CPC1</accession>
<gene>
    <name evidence="1" type="ORF">ACFOSS_11035</name>
</gene>
<name>A0ABV8CPC1_9GAMM</name>
<dbReference type="EMBL" id="JBHSAF010000014">
    <property type="protein sequence ID" value="MFC3913998.1"/>
    <property type="molecule type" value="Genomic_DNA"/>
</dbReference>
<sequence length="335" mass="37851">MSQESLIVMEDEATRCLVEALLDQSAVRIRRRWAKLQAQLWIEQGWLQVDSTAEHYSLTAAGRTIFLQQHQEWLLRTQPDAEQKLQRLGIELPAQLPPAIFAALLFGDRHHRWQPAEWAQLAEQGLSAATDQPLRFRTRLPMTLFLQQGDLLDMQSWIRHSAECVLPVALSSQIAKILWAAQPPGKIVTIESRAAYLSYPLAADELVVFAPAGMPSLWQSFLRALPPGFLWAHLCDLHPDALMRCLQWANELSRAVCLMLPDNLSSFVNEYGIALSDAHAWSLAALPRAWQSPLGYLFTSGRWLQQEVFTLTPRWVLSAPASMNLEERILSASAE</sequence>
<dbReference type="RefSeq" id="WP_377152411.1">
    <property type="nucleotide sequence ID" value="NZ_JBHSAF010000014.1"/>
</dbReference>